<keyword evidence="2" id="KW-0645">Protease</keyword>
<dbReference type="EMBL" id="BAAAPH010000035">
    <property type="protein sequence ID" value="GAA1604650.1"/>
    <property type="molecule type" value="Genomic_DNA"/>
</dbReference>
<accession>A0ABP4Q9X9</accession>
<proteinExistence type="predicted"/>
<dbReference type="PRINTS" id="PR01217">
    <property type="entry name" value="PRICHEXTENSN"/>
</dbReference>
<evidence type="ECO:0000256" key="7">
    <source>
        <dbReference type="ARBA" id="ARBA00034000"/>
    </source>
</evidence>
<dbReference type="InterPro" id="IPR001460">
    <property type="entry name" value="PCN-bd_Tpept"/>
</dbReference>
<comment type="catalytic activity">
    <reaction evidence="7">
        <text>Preferential cleavage: (Ac)2-L-Lys-D-Ala-|-D-Ala. Also transpeptidation of peptidyl-alanyl moieties that are N-acyl substituents of D-alanine.</text>
        <dbReference type="EC" id="3.4.16.4"/>
    </reaction>
</comment>
<keyword evidence="14" id="KW-1185">Reference proteome</keyword>
<reference evidence="14" key="1">
    <citation type="journal article" date="2019" name="Int. J. Syst. Evol. Microbiol.">
        <title>The Global Catalogue of Microorganisms (GCM) 10K type strain sequencing project: providing services to taxonomists for standard genome sequencing and annotation.</title>
        <authorList>
            <consortium name="The Broad Institute Genomics Platform"/>
            <consortium name="The Broad Institute Genome Sequencing Center for Infectious Disease"/>
            <person name="Wu L."/>
            <person name="Ma J."/>
        </authorList>
    </citation>
    <scope>NUCLEOTIDE SEQUENCE [LARGE SCALE GENOMIC DNA]</scope>
    <source>
        <strain evidence="14">JCM 15572</strain>
    </source>
</reference>
<comment type="caution">
    <text evidence="13">The sequence shown here is derived from an EMBL/GenBank/DDBJ whole genome shotgun (WGS) entry which is preliminary data.</text>
</comment>
<gene>
    <name evidence="13" type="ORF">GCM10009804_71150</name>
</gene>
<keyword evidence="1" id="KW-0121">Carboxypeptidase</keyword>
<dbReference type="SUPFAM" id="SSF56601">
    <property type="entry name" value="beta-lactamase/transpeptidase-like"/>
    <property type="match status" value="1"/>
</dbReference>
<dbReference type="PANTHER" id="PTHR32282:SF34">
    <property type="entry name" value="PENICILLIN-BINDING PROTEIN 1A"/>
    <property type="match status" value="1"/>
</dbReference>
<dbReference type="InterPro" id="IPR036950">
    <property type="entry name" value="PBP_transglycosylase"/>
</dbReference>
<feature type="transmembrane region" description="Helical" evidence="10">
    <location>
        <begin position="20"/>
        <end position="45"/>
    </location>
</feature>
<evidence type="ECO:0000313" key="14">
    <source>
        <dbReference type="Proteomes" id="UP001501705"/>
    </source>
</evidence>
<evidence type="ECO:0000259" key="11">
    <source>
        <dbReference type="Pfam" id="PF00905"/>
    </source>
</evidence>
<name>A0ABP4Q9X9_9ACTN</name>
<evidence type="ECO:0000256" key="10">
    <source>
        <dbReference type="SAM" id="Phobius"/>
    </source>
</evidence>
<keyword evidence="6" id="KW-0511">Multifunctional enzyme</keyword>
<keyword evidence="4" id="KW-0808">Transferase</keyword>
<dbReference type="SUPFAM" id="SSF53955">
    <property type="entry name" value="Lysozyme-like"/>
    <property type="match status" value="1"/>
</dbReference>
<evidence type="ECO:0000259" key="12">
    <source>
        <dbReference type="Pfam" id="PF00912"/>
    </source>
</evidence>
<evidence type="ECO:0000256" key="6">
    <source>
        <dbReference type="ARBA" id="ARBA00023268"/>
    </source>
</evidence>
<dbReference type="InterPro" id="IPR001264">
    <property type="entry name" value="Glyco_trans_51"/>
</dbReference>
<evidence type="ECO:0000256" key="2">
    <source>
        <dbReference type="ARBA" id="ARBA00022670"/>
    </source>
</evidence>
<keyword evidence="3" id="KW-0328">Glycosyltransferase</keyword>
<comment type="catalytic activity">
    <reaction evidence="8">
        <text>[GlcNAc-(1-&gt;4)-Mur2Ac(oyl-L-Ala-gamma-D-Glu-L-Lys-D-Ala-D-Ala)](n)-di-trans,octa-cis-undecaprenyl diphosphate + beta-D-GlcNAc-(1-&gt;4)-Mur2Ac(oyl-L-Ala-gamma-D-Glu-L-Lys-D-Ala-D-Ala)-di-trans,octa-cis-undecaprenyl diphosphate = [GlcNAc-(1-&gt;4)-Mur2Ac(oyl-L-Ala-gamma-D-Glu-L-Lys-D-Ala-D-Ala)](n+1)-di-trans,octa-cis-undecaprenyl diphosphate + di-trans,octa-cis-undecaprenyl diphosphate + H(+)</text>
        <dbReference type="Rhea" id="RHEA:23708"/>
        <dbReference type="Rhea" id="RHEA-COMP:9602"/>
        <dbReference type="Rhea" id="RHEA-COMP:9603"/>
        <dbReference type="ChEBI" id="CHEBI:15378"/>
        <dbReference type="ChEBI" id="CHEBI:58405"/>
        <dbReference type="ChEBI" id="CHEBI:60033"/>
        <dbReference type="ChEBI" id="CHEBI:78435"/>
        <dbReference type="EC" id="2.4.99.28"/>
    </reaction>
</comment>
<evidence type="ECO:0000256" key="8">
    <source>
        <dbReference type="ARBA" id="ARBA00049902"/>
    </source>
</evidence>
<feature type="domain" description="Glycosyl transferase family 51" evidence="12">
    <location>
        <begin position="71"/>
        <end position="249"/>
    </location>
</feature>
<feature type="compositionally biased region" description="Low complexity" evidence="9">
    <location>
        <begin position="722"/>
        <end position="735"/>
    </location>
</feature>
<dbReference type="InterPro" id="IPR050396">
    <property type="entry name" value="Glycosyltr_51/Transpeptidase"/>
</dbReference>
<feature type="region of interest" description="Disordered" evidence="9">
    <location>
        <begin position="656"/>
        <end position="749"/>
    </location>
</feature>
<keyword evidence="10" id="KW-0812">Transmembrane</keyword>
<evidence type="ECO:0000313" key="13">
    <source>
        <dbReference type="EMBL" id="GAA1604650.1"/>
    </source>
</evidence>
<feature type="compositionally biased region" description="Pro residues" evidence="9">
    <location>
        <begin position="686"/>
        <end position="714"/>
    </location>
</feature>
<dbReference type="PANTHER" id="PTHR32282">
    <property type="entry name" value="BINDING PROTEIN TRANSPEPTIDASE, PUTATIVE-RELATED"/>
    <property type="match status" value="1"/>
</dbReference>
<organism evidence="13 14">
    <name type="scientific">Kribbella hippodromi</name>
    <dbReference type="NCBI Taxonomy" id="434347"/>
    <lineage>
        <taxon>Bacteria</taxon>
        <taxon>Bacillati</taxon>
        <taxon>Actinomycetota</taxon>
        <taxon>Actinomycetes</taxon>
        <taxon>Propionibacteriales</taxon>
        <taxon>Kribbellaceae</taxon>
        <taxon>Kribbella</taxon>
    </lineage>
</organism>
<keyword evidence="10" id="KW-1133">Transmembrane helix</keyword>
<evidence type="ECO:0000256" key="3">
    <source>
        <dbReference type="ARBA" id="ARBA00022676"/>
    </source>
</evidence>
<dbReference type="Pfam" id="PF00905">
    <property type="entry name" value="Transpeptidase"/>
    <property type="match status" value="1"/>
</dbReference>
<keyword evidence="5" id="KW-0378">Hydrolase</keyword>
<dbReference type="InterPro" id="IPR012338">
    <property type="entry name" value="Beta-lactam/transpept-like"/>
</dbReference>
<dbReference type="Proteomes" id="UP001501705">
    <property type="component" value="Unassembled WGS sequence"/>
</dbReference>
<dbReference type="Gene3D" id="1.10.3810.10">
    <property type="entry name" value="Biosynthetic peptidoglycan transglycosylase-like"/>
    <property type="match status" value="1"/>
</dbReference>
<feature type="domain" description="Penicillin-binding protein transpeptidase" evidence="11">
    <location>
        <begin position="343"/>
        <end position="611"/>
    </location>
</feature>
<dbReference type="RefSeq" id="WP_344240938.1">
    <property type="nucleotide sequence ID" value="NZ_BAAAPH010000035.1"/>
</dbReference>
<dbReference type="Pfam" id="PF00912">
    <property type="entry name" value="Transgly"/>
    <property type="match status" value="1"/>
</dbReference>
<keyword evidence="10" id="KW-0472">Membrane</keyword>
<dbReference type="Gene3D" id="3.40.710.10">
    <property type="entry name" value="DD-peptidase/beta-lactamase superfamily"/>
    <property type="match status" value="1"/>
</dbReference>
<evidence type="ECO:0000256" key="1">
    <source>
        <dbReference type="ARBA" id="ARBA00022645"/>
    </source>
</evidence>
<sequence>MSEARRKAAKPSRRKKHWALRLLGWLAALMFLGIIGAVAAFFIMYQTTKIPDINKEFTTNTTTVTYADQRNPLGSFYEQNRNTVPLSQIPKRVQDAVIAAEDRTFWTNPGISPSGMVRAAVNIARGQQLQGGSTITQQYVKIMYLTQERTVGRKLKELFIATKLGRSQDKNKTLEGYLNTIYFGEGAYGISAAGDAYFGVKDPNKLSVQQAALLATVLNNPSLFDVNDPDPRTKKRIIDRYHYVLDGMQQMGTITAAQRAQYGKSLPSLKDMKKKSSRYAGSKGFLLDMARKELLQRGFTEDQISGGGLKVTTTFNYGQQNKMLVAAQNELPKKRDKLHVGMAAVQPGSGQLLAMYGGPDFLKSQLNWATTKARPGSSFKPFALAAALEDKKSIWDTFQGDSPIVIQGLKLNNEFNQDYGDVTLLKATEQSINTAFYDLVDKQMDDGPNKLVDVAEAVGIPKTKALEAGRHNPSTVLGPDPYASAVDMASAYATFAADGKHVPVHVIKEVRGPDGKVLFSDASLINKAVQVIPVETAQMVNYVLQDVVQKGTGTGAKDLDRAVAGKTGTAGGVAVEDRAKNKACGGCKDGSATLTSWWTGYTPQLSTSVVYRAGNTGESNLDDYTNEKAFFGGTWPLKTWLAYMKGALEGVPEASFAEPTDEELSNGSPTPTYTPPTTTPTNTPTTTPPPNTPASTPPPNTPTSTPPPEKPTPSKPTKTRPTKTPEFPTLPTGGPSTPPETPQQPAGGQ</sequence>
<evidence type="ECO:0000256" key="9">
    <source>
        <dbReference type="SAM" id="MobiDB-lite"/>
    </source>
</evidence>
<dbReference type="InterPro" id="IPR023346">
    <property type="entry name" value="Lysozyme-like_dom_sf"/>
</dbReference>
<evidence type="ECO:0000256" key="5">
    <source>
        <dbReference type="ARBA" id="ARBA00022801"/>
    </source>
</evidence>
<evidence type="ECO:0000256" key="4">
    <source>
        <dbReference type="ARBA" id="ARBA00022679"/>
    </source>
</evidence>
<protein>
    <submittedName>
        <fullName evidence="13">Transglycosylase domain-containing protein</fullName>
    </submittedName>
</protein>